<dbReference type="RefSeq" id="WP_088271243.1">
    <property type="nucleotide sequence ID" value="NZ_BMKI01000003.1"/>
</dbReference>
<evidence type="ECO:0000313" key="1">
    <source>
        <dbReference type="EMBL" id="GGC88217.1"/>
    </source>
</evidence>
<name>A0ABQ1NZX2_9ENTE</name>
<keyword evidence="2" id="KW-1185">Reference proteome</keyword>
<comment type="caution">
    <text evidence="1">The sequence shown here is derived from an EMBL/GenBank/DDBJ whole genome shotgun (WGS) entry which is preliminary data.</text>
</comment>
<gene>
    <name evidence="1" type="ORF">GCM10011573_17280</name>
</gene>
<accession>A0ABQ1NZX2</accession>
<protein>
    <recommendedName>
        <fullName evidence="3">DUF2187 domain-containing protein</fullName>
    </recommendedName>
</protein>
<proteinExistence type="predicted"/>
<organism evidence="1 2">
    <name type="scientific">Enterococcus wangshanyuanii</name>
    <dbReference type="NCBI Taxonomy" id="2005703"/>
    <lineage>
        <taxon>Bacteria</taxon>
        <taxon>Bacillati</taxon>
        <taxon>Bacillota</taxon>
        <taxon>Bacilli</taxon>
        <taxon>Lactobacillales</taxon>
        <taxon>Enterococcaceae</taxon>
        <taxon>Enterococcus</taxon>
    </lineage>
</organism>
<reference evidence="2" key="1">
    <citation type="journal article" date="2019" name="Int. J. Syst. Evol. Microbiol.">
        <title>The Global Catalogue of Microorganisms (GCM) 10K type strain sequencing project: providing services to taxonomists for standard genome sequencing and annotation.</title>
        <authorList>
            <consortium name="The Broad Institute Genomics Platform"/>
            <consortium name="The Broad Institute Genome Sequencing Center for Infectious Disease"/>
            <person name="Wu L."/>
            <person name="Ma J."/>
        </authorList>
    </citation>
    <scope>NUCLEOTIDE SEQUENCE [LARGE SCALE GENOMIC DNA]</scope>
    <source>
        <strain evidence="2">CGMCC 1.15942</strain>
    </source>
</reference>
<evidence type="ECO:0000313" key="2">
    <source>
        <dbReference type="Proteomes" id="UP000630615"/>
    </source>
</evidence>
<sequence length="95" mass="10887">MSVKEPNYASGALHILPIKPRPLKKGVIEVGKTYQCDISKTSETWKYPFLGEVLYINQKSAVVKIITTQECDDHLIDRCKHLTVIPFKRMKVVEE</sequence>
<dbReference type="Proteomes" id="UP000630615">
    <property type="component" value="Unassembled WGS sequence"/>
</dbReference>
<evidence type="ECO:0008006" key="3">
    <source>
        <dbReference type="Google" id="ProtNLM"/>
    </source>
</evidence>
<dbReference type="EMBL" id="BMKI01000003">
    <property type="protein sequence ID" value="GGC88217.1"/>
    <property type="molecule type" value="Genomic_DNA"/>
</dbReference>